<feature type="region of interest" description="Disordered" evidence="1">
    <location>
        <begin position="254"/>
        <end position="279"/>
    </location>
</feature>
<dbReference type="Proteomes" id="UP001150904">
    <property type="component" value="Unassembled WGS sequence"/>
</dbReference>
<comment type="caution">
    <text evidence="3">The sequence shown here is derived from an EMBL/GenBank/DDBJ whole genome shotgun (WGS) entry which is preliminary data.</text>
</comment>
<dbReference type="PANTHER" id="PTHR42085">
    <property type="entry name" value="F-BOX DOMAIN-CONTAINING PROTEIN"/>
    <property type="match status" value="1"/>
</dbReference>
<name>A0A9W9J5Z8_9EURO</name>
<dbReference type="RefSeq" id="XP_058304158.1">
    <property type="nucleotide sequence ID" value="XM_058457259.1"/>
</dbReference>
<accession>A0A9W9J5Z8</accession>
<dbReference type="InterPro" id="IPR038883">
    <property type="entry name" value="AN11006-like"/>
</dbReference>
<feature type="compositionally biased region" description="Low complexity" evidence="1">
    <location>
        <begin position="254"/>
        <end position="265"/>
    </location>
</feature>
<dbReference type="InterPro" id="IPR045518">
    <property type="entry name" value="2EXR"/>
</dbReference>
<dbReference type="AlphaFoldDB" id="A0A9W9J5Z8"/>
<keyword evidence="4" id="KW-1185">Reference proteome</keyword>
<gene>
    <name evidence="3" type="ORF">N7498_010203</name>
</gene>
<dbReference type="Pfam" id="PF20150">
    <property type="entry name" value="2EXR"/>
    <property type="match status" value="1"/>
</dbReference>
<dbReference type="PANTHER" id="PTHR42085:SF2">
    <property type="entry name" value="F-BOX DOMAIN-CONTAINING PROTEIN"/>
    <property type="match status" value="1"/>
</dbReference>
<organism evidence="3 4">
    <name type="scientific">Penicillium cinerascens</name>
    <dbReference type="NCBI Taxonomy" id="70096"/>
    <lineage>
        <taxon>Eukaryota</taxon>
        <taxon>Fungi</taxon>
        <taxon>Dikarya</taxon>
        <taxon>Ascomycota</taxon>
        <taxon>Pezizomycotina</taxon>
        <taxon>Eurotiomycetes</taxon>
        <taxon>Eurotiomycetidae</taxon>
        <taxon>Eurotiales</taxon>
        <taxon>Aspergillaceae</taxon>
        <taxon>Penicillium</taxon>
    </lineage>
</organism>
<dbReference type="OrthoDB" id="5413827at2759"/>
<proteinExistence type="predicted"/>
<evidence type="ECO:0000313" key="4">
    <source>
        <dbReference type="Proteomes" id="UP001150904"/>
    </source>
</evidence>
<evidence type="ECO:0000259" key="2">
    <source>
        <dbReference type="Pfam" id="PF20150"/>
    </source>
</evidence>
<evidence type="ECO:0000313" key="3">
    <source>
        <dbReference type="EMBL" id="KAJ5191218.1"/>
    </source>
</evidence>
<feature type="domain" description="2EXR" evidence="2">
    <location>
        <begin position="46"/>
        <end position="132"/>
    </location>
</feature>
<sequence>MVRCDSQHYTAGPSRIQYSHQTAIGSESSLVNSSTSLSSQSTKPSVFLRLPTEIRLRIYEWALSAPNDYVDRPLIVVDDRGNISSRTRYQNMSMCPSRTGEDGTARKLLAVSHQIHDEAEDFLYSHNTLFFRHAFDLDRLGEFLDTLSSTARKHIRSVGFEVFFFVHAEPGVPKRTFKQYERAGTLLRSRLPQWSSVLFYLDPYFYYPPNSVGGRDSASRGVMNLAARFGALCREVIFYPLPFIQQAQQLVVRSSSPDRSTSRSHSLGRSDSAGHFLQK</sequence>
<reference evidence="3" key="1">
    <citation type="submission" date="2022-12" db="EMBL/GenBank/DDBJ databases">
        <authorList>
            <person name="Petersen C."/>
        </authorList>
    </citation>
    <scope>NUCLEOTIDE SEQUENCE</scope>
    <source>
        <strain evidence="3">IBT 15544</strain>
    </source>
</reference>
<dbReference type="EMBL" id="JAPQKR010000016">
    <property type="protein sequence ID" value="KAJ5191218.1"/>
    <property type="molecule type" value="Genomic_DNA"/>
</dbReference>
<evidence type="ECO:0000256" key="1">
    <source>
        <dbReference type="SAM" id="MobiDB-lite"/>
    </source>
</evidence>
<protein>
    <recommendedName>
        <fullName evidence="2">2EXR domain-containing protein</fullName>
    </recommendedName>
</protein>
<dbReference type="GeneID" id="83184560"/>
<reference evidence="3" key="2">
    <citation type="journal article" date="2023" name="IMA Fungus">
        <title>Comparative genomic study of the Penicillium genus elucidates a diverse pangenome and 15 lateral gene transfer events.</title>
        <authorList>
            <person name="Petersen C."/>
            <person name="Sorensen T."/>
            <person name="Nielsen M.R."/>
            <person name="Sondergaard T.E."/>
            <person name="Sorensen J.L."/>
            <person name="Fitzpatrick D.A."/>
            <person name="Frisvad J.C."/>
            <person name="Nielsen K.L."/>
        </authorList>
    </citation>
    <scope>NUCLEOTIDE SEQUENCE</scope>
    <source>
        <strain evidence="3">IBT 15544</strain>
    </source>
</reference>